<dbReference type="GO" id="GO:0034045">
    <property type="term" value="C:phagophore assembly site membrane"/>
    <property type="evidence" value="ECO:0007669"/>
    <property type="project" value="TreeGrafter"/>
</dbReference>
<evidence type="ECO:0000313" key="2">
    <source>
        <dbReference type="EMBL" id="KAK9819830.1"/>
    </source>
</evidence>
<dbReference type="Pfam" id="PF20638">
    <property type="entry name" value="ATG5_UblA"/>
    <property type="match status" value="1"/>
</dbReference>
<protein>
    <recommendedName>
        <fullName evidence="1">Autophagy protein ATG5 UblA domain-containing protein</fullName>
    </recommendedName>
</protein>
<dbReference type="AlphaFoldDB" id="A0AAW1QEG7"/>
<dbReference type="GO" id="GO:0061908">
    <property type="term" value="C:phagophore"/>
    <property type="evidence" value="ECO:0007669"/>
    <property type="project" value="TreeGrafter"/>
</dbReference>
<reference evidence="2 3" key="1">
    <citation type="journal article" date="2024" name="Nat. Commun.">
        <title>Phylogenomics reveals the evolutionary origins of lichenization in chlorophyte algae.</title>
        <authorList>
            <person name="Puginier C."/>
            <person name="Libourel C."/>
            <person name="Otte J."/>
            <person name="Skaloud P."/>
            <person name="Haon M."/>
            <person name="Grisel S."/>
            <person name="Petersen M."/>
            <person name="Berrin J.G."/>
            <person name="Delaux P.M."/>
            <person name="Dal Grande F."/>
            <person name="Keller J."/>
        </authorList>
    </citation>
    <scope>NUCLEOTIDE SEQUENCE [LARGE SCALE GENOMIC DNA]</scope>
    <source>
        <strain evidence="2 3">SAG 2043</strain>
    </source>
</reference>
<dbReference type="InterPro" id="IPR048939">
    <property type="entry name" value="ATG5_UblA"/>
</dbReference>
<sequence length="180" mass="19970">MHSDQARLRSEHWAGRILLRVTLSSKEITATGGAPDPLYVLAPRIGYLPTVASQAFAHFQHLLPPGEDTPWFDFQGLPLKWQLPIGVLHDLVAQDPERPWSVTVHFRSYPGDTLLPWEGQHASRAMFFNSLKEAAYICKGHTGAMTSYTAVEYSSRPVEALSDAELDRATEVSLPMADAT</sequence>
<dbReference type="GO" id="GO:0044233">
    <property type="term" value="C:mitochondria-associated endoplasmic reticulum membrane contact site"/>
    <property type="evidence" value="ECO:0007669"/>
    <property type="project" value="TreeGrafter"/>
</dbReference>
<dbReference type="GO" id="GO:0000422">
    <property type="term" value="P:autophagy of mitochondrion"/>
    <property type="evidence" value="ECO:0007669"/>
    <property type="project" value="TreeGrafter"/>
</dbReference>
<evidence type="ECO:0000313" key="3">
    <source>
        <dbReference type="Proteomes" id="UP001489004"/>
    </source>
</evidence>
<dbReference type="InterPro" id="IPR007239">
    <property type="entry name" value="Atg5"/>
</dbReference>
<dbReference type="GO" id="GO:0005776">
    <property type="term" value="C:autophagosome"/>
    <property type="evidence" value="ECO:0007669"/>
    <property type="project" value="TreeGrafter"/>
</dbReference>
<dbReference type="InterPro" id="IPR042526">
    <property type="entry name" value="Atg5_HR"/>
</dbReference>
<dbReference type="GO" id="GO:0034274">
    <property type="term" value="C:Atg12-Atg5-Atg16 complex"/>
    <property type="evidence" value="ECO:0007669"/>
    <property type="project" value="TreeGrafter"/>
</dbReference>
<dbReference type="InterPro" id="IPR042527">
    <property type="entry name" value="Atg5_UblA_dom_sf"/>
</dbReference>
<proteinExistence type="predicted"/>
<keyword evidence="3" id="KW-1185">Reference proteome</keyword>
<name>A0AAW1QEG7_9CHLO</name>
<accession>A0AAW1QEG7</accession>
<evidence type="ECO:0000259" key="1">
    <source>
        <dbReference type="Pfam" id="PF20638"/>
    </source>
</evidence>
<dbReference type="Gene3D" id="1.10.246.190">
    <property type="entry name" value="Autophagy protein Apg5, helix rich domain"/>
    <property type="match status" value="1"/>
</dbReference>
<dbReference type="PANTHER" id="PTHR13040">
    <property type="entry name" value="AUTOPHAGY PROTEIN 5"/>
    <property type="match status" value="1"/>
</dbReference>
<dbReference type="GO" id="GO:0034727">
    <property type="term" value="P:piecemeal microautophagy of the nucleus"/>
    <property type="evidence" value="ECO:0007669"/>
    <property type="project" value="TreeGrafter"/>
</dbReference>
<comment type="caution">
    <text evidence="2">The sequence shown here is derived from an EMBL/GenBank/DDBJ whole genome shotgun (WGS) entry which is preliminary data.</text>
</comment>
<dbReference type="GO" id="GO:0019776">
    <property type="term" value="F:Atg8-family ligase activity"/>
    <property type="evidence" value="ECO:0007669"/>
    <property type="project" value="TreeGrafter"/>
</dbReference>
<dbReference type="GO" id="GO:0006995">
    <property type="term" value="P:cellular response to nitrogen starvation"/>
    <property type="evidence" value="ECO:0007669"/>
    <property type="project" value="TreeGrafter"/>
</dbReference>
<feature type="domain" description="Autophagy protein ATG5 UblA" evidence="1">
    <location>
        <begin position="13"/>
        <end position="106"/>
    </location>
</feature>
<gene>
    <name evidence="2" type="ORF">WJX72_002878</name>
</gene>
<dbReference type="Gene3D" id="3.10.20.620">
    <property type="match status" value="1"/>
</dbReference>
<dbReference type="EMBL" id="JALJOR010000003">
    <property type="protein sequence ID" value="KAK9819830.1"/>
    <property type="molecule type" value="Genomic_DNA"/>
</dbReference>
<organism evidence="2 3">
    <name type="scientific">[Myrmecia] bisecta</name>
    <dbReference type="NCBI Taxonomy" id="41462"/>
    <lineage>
        <taxon>Eukaryota</taxon>
        <taxon>Viridiplantae</taxon>
        <taxon>Chlorophyta</taxon>
        <taxon>core chlorophytes</taxon>
        <taxon>Trebouxiophyceae</taxon>
        <taxon>Trebouxiales</taxon>
        <taxon>Trebouxiaceae</taxon>
        <taxon>Myrmecia</taxon>
    </lineage>
</organism>
<dbReference type="PANTHER" id="PTHR13040:SF2">
    <property type="entry name" value="AUTOPHAGY PROTEIN 5"/>
    <property type="match status" value="1"/>
</dbReference>
<dbReference type="Proteomes" id="UP001489004">
    <property type="component" value="Unassembled WGS sequence"/>
</dbReference>